<proteinExistence type="predicted"/>
<comment type="caution">
    <text evidence="2">The sequence shown here is derived from an EMBL/GenBank/DDBJ whole genome shotgun (WGS) entry which is preliminary data.</text>
</comment>
<reference evidence="2 3" key="1">
    <citation type="submission" date="2016-01" db="EMBL/GenBank/DDBJ databases">
        <title>Highly variable Streptococcus oralis are common among viridans streptococci isolated from primates.</title>
        <authorList>
            <person name="Denapaite D."/>
            <person name="Rieger M."/>
            <person name="Koendgen S."/>
            <person name="Brueckner R."/>
            <person name="Ochigava I."/>
            <person name="Kappeler P."/>
            <person name="Maetz-Rensing K."/>
            <person name="Leendertz F."/>
            <person name="Hakenbeck R."/>
        </authorList>
    </citation>
    <scope>NUCLEOTIDE SEQUENCE [LARGE SCALE GENOMIC DNA]</scope>
    <source>
        <strain evidence="2 3">DD08</strain>
    </source>
</reference>
<dbReference type="PATRIC" id="fig|45634.12.peg.1271"/>
<dbReference type="AlphaFoldDB" id="A0A139N0J7"/>
<dbReference type="InterPro" id="IPR013762">
    <property type="entry name" value="Integrase-like_cat_sf"/>
</dbReference>
<dbReference type="SUPFAM" id="SSF56349">
    <property type="entry name" value="DNA breaking-rejoining enzymes"/>
    <property type="match status" value="1"/>
</dbReference>
<evidence type="ECO:0000313" key="2">
    <source>
        <dbReference type="EMBL" id="KXT69575.1"/>
    </source>
</evidence>
<dbReference type="GO" id="GO:0006310">
    <property type="term" value="P:DNA recombination"/>
    <property type="evidence" value="ECO:0007669"/>
    <property type="project" value="UniProtKB-KW"/>
</dbReference>
<dbReference type="GO" id="GO:0015074">
    <property type="term" value="P:DNA integration"/>
    <property type="evidence" value="ECO:0007669"/>
    <property type="project" value="InterPro"/>
</dbReference>
<accession>A0A139N0J7</accession>
<dbReference type="Gene3D" id="1.10.443.10">
    <property type="entry name" value="Intergrase catalytic core"/>
    <property type="match status" value="1"/>
</dbReference>
<protein>
    <submittedName>
        <fullName evidence="2">Uncharacterized protein</fullName>
    </submittedName>
</protein>
<organism evidence="2 3">
    <name type="scientific">Streptococcus cristatus</name>
    <dbReference type="NCBI Taxonomy" id="45634"/>
    <lineage>
        <taxon>Bacteria</taxon>
        <taxon>Bacillati</taxon>
        <taxon>Bacillota</taxon>
        <taxon>Bacilli</taxon>
        <taxon>Lactobacillales</taxon>
        <taxon>Streptococcaceae</taxon>
        <taxon>Streptococcus</taxon>
    </lineage>
</organism>
<evidence type="ECO:0000256" key="1">
    <source>
        <dbReference type="ARBA" id="ARBA00023172"/>
    </source>
</evidence>
<dbReference type="RefSeq" id="WP_061422847.1">
    <property type="nucleotide sequence ID" value="NZ_KQ969062.1"/>
</dbReference>
<name>A0A139N0J7_STRCR</name>
<gene>
    <name evidence="2" type="ORF">SCRDD08_01220</name>
</gene>
<evidence type="ECO:0000313" key="3">
    <source>
        <dbReference type="Proteomes" id="UP000070377"/>
    </source>
</evidence>
<sequence>MNHQAKLFRTVKTISDFDDTIVHQAQEYFIDYVEKGIILTSDFDAHKWQTTNEYANISFLFNINLFHYKRVYEPIFGLGYEIFVNYLKSFIILSMDQHVLVSLQAFLRDIKRLVKETKQNILKDVYDIKITSPTLCIDFFSSLPCYETLIMNQFLEQLDNLITSQYELKPRKQRQLAQFQSYFTFNDILNDYWKQQLPDEERLFYYPLYLWWQITAVVPLRPREFLLTQRECLSEEQGKYYLTLRRNNLKGKEKGVSHKIAEDYYLTTYEIPEKLALTIQHYLDLTKDLASTKLDTLFVTDTHYKRWERRTGINNRFLTYTNLNTILKYFFNEVISEQYGHHVHYLNPPSRLKDNEINFIHIGDTRHIAMINLIAEGSSPVTAMLLAGHDNVTTSSHYFSNLSQFIECRSYQVYRKLTSSQTTYEISKAQRKYTVGKAYVQLDNKGRCYSPLYAIGDFSDCLKVISNHAELGACTSCPFYRKVGKDYFTMDKTFKKSVDQEALLVDQAIKRVRQGKGHIEDIGEALLKLSAVSHSYQEYLTAKQANEEEKYGKEEVHI</sequence>
<dbReference type="GO" id="GO:0003677">
    <property type="term" value="F:DNA binding"/>
    <property type="evidence" value="ECO:0007669"/>
    <property type="project" value="InterPro"/>
</dbReference>
<keyword evidence="1" id="KW-0233">DNA recombination</keyword>
<dbReference type="Proteomes" id="UP000070377">
    <property type="component" value="Unassembled WGS sequence"/>
</dbReference>
<dbReference type="STRING" id="45634.SCRDD08_01220"/>
<dbReference type="InterPro" id="IPR011010">
    <property type="entry name" value="DNA_brk_join_enz"/>
</dbReference>
<dbReference type="EMBL" id="LQRD01000044">
    <property type="protein sequence ID" value="KXT69575.1"/>
    <property type="molecule type" value="Genomic_DNA"/>
</dbReference>